<name>A0ACC0F726_9ERIC</name>
<evidence type="ECO:0000313" key="1">
    <source>
        <dbReference type="EMBL" id="KAI7984492.1"/>
    </source>
</evidence>
<reference evidence="1 2" key="1">
    <citation type="journal article" date="2022" name="Plant J.">
        <title>Chromosome-level genome of Camellia lanceoleosa provides a valuable resource for understanding genome evolution and self-incompatibility.</title>
        <authorList>
            <person name="Gong W."/>
            <person name="Xiao S."/>
            <person name="Wang L."/>
            <person name="Liao Z."/>
            <person name="Chang Y."/>
            <person name="Mo W."/>
            <person name="Hu G."/>
            <person name="Li W."/>
            <person name="Zhao G."/>
            <person name="Zhu H."/>
            <person name="Hu X."/>
            <person name="Ji K."/>
            <person name="Xiang X."/>
            <person name="Song Q."/>
            <person name="Yuan D."/>
            <person name="Jin S."/>
            <person name="Zhang L."/>
        </authorList>
    </citation>
    <scope>NUCLEOTIDE SEQUENCE [LARGE SCALE GENOMIC DNA]</scope>
    <source>
        <strain evidence="1">SQ_2022a</strain>
    </source>
</reference>
<dbReference type="EMBL" id="CM045768">
    <property type="protein sequence ID" value="KAI7984492.1"/>
    <property type="molecule type" value="Genomic_DNA"/>
</dbReference>
<comment type="caution">
    <text evidence="1">The sequence shown here is derived from an EMBL/GenBank/DDBJ whole genome shotgun (WGS) entry which is preliminary data.</text>
</comment>
<evidence type="ECO:0000313" key="2">
    <source>
        <dbReference type="Proteomes" id="UP001060215"/>
    </source>
</evidence>
<sequence>MAIEKTSFKVSRLDLKFSSRSRESMSSEDDELQRPGSAVESDDDDEFNDCDSGVGSDDFDLLELGEVGEEFCQVGDQTCSIPFELYDLLGLGDVLSMDVWNECLTEEERFNLTKYLPDMDQETFMRTLKELVTGCNFHFGSPITKLFDMLKGGLCEPRVALYRQGLDSFQKRQHYHLLQKHQNSMVTTLYQIRGAWLNCRGYSIEEKLRVLNILKSEKSLMYENMEELQSDSSERDESGKGMRSKRLKDRKNEPKGTLKLAGSKTSSAKELVSGFPSVHHGVEMKLGSYGSQLPALPRQNKTAGQQSG</sequence>
<gene>
    <name evidence="1" type="ORF">LOK49_LG15G01511</name>
</gene>
<keyword evidence="2" id="KW-1185">Reference proteome</keyword>
<organism evidence="1 2">
    <name type="scientific">Camellia lanceoleosa</name>
    <dbReference type="NCBI Taxonomy" id="1840588"/>
    <lineage>
        <taxon>Eukaryota</taxon>
        <taxon>Viridiplantae</taxon>
        <taxon>Streptophyta</taxon>
        <taxon>Embryophyta</taxon>
        <taxon>Tracheophyta</taxon>
        <taxon>Spermatophyta</taxon>
        <taxon>Magnoliopsida</taxon>
        <taxon>eudicotyledons</taxon>
        <taxon>Gunneridae</taxon>
        <taxon>Pentapetalae</taxon>
        <taxon>asterids</taxon>
        <taxon>Ericales</taxon>
        <taxon>Theaceae</taxon>
        <taxon>Camellia</taxon>
    </lineage>
</organism>
<protein>
    <submittedName>
        <fullName evidence="1">Nuclear factor related to kappa-B-binding protein</fullName>
    </submittedName>
</protein>
<proteinExistence type="predicted"/>
<accession>A0ACC0F726</accession>
<dbReference type="Proteomes" id="UP001060215">
    <property type="component" value="Chromosome 11"/>
</dbReference>